<proteinExistence type="inferred from homology"/>
<evidence type="ECO:0000256" key="9">
    <source>
        <dbReference type="ARBA" id="ARBA00022777"/>
    </source>
</evidence>
<reference evidence="16" key="1">
    <citation type="submission" date="2007-07" db="EMBL/GenBank/DDBJ databases">
        <title>Complete genome sequence of Campylobacter hominis ATCC BAA-381, a commensal isolated from the human gastrointestinal tract.</title>
        <authorList>
            <person name="Fouts D.E."/>
            <person name="Mongodin E.F."/>
            <person name="Puiu D."/>
            <person name="Sebastian Y."/>
            <person name="Miller W.G."/>
            <person name="Mandrell R.E."/>
            <person name="Nelson K.E."/>
        </authorList>
    </citation>
    <scope>NUCLEOTIDE SEQUENCE [LARGE SCALE GENOMIC DNA]</scope>
    <source>
        <strain evidence="16">ATCC BAA-381 / LMG 19568 / NCTC 13146 / CH001A</strain>
    </source>
</reference>
<dbReference type="GO" id="GO:0009245">
    <property type="term" value="P:lipid A biosynthetic process"/>
    <property type="evidence" value="ECO:0007669"/>
    <property type="project" value="UniProtKB-UniRule"/>
</dbReference>
<dbReference type="eggNOG" id="COG1663">
    <property type="taxonomic scope" value="Bacteria"/>
</dbReference>
<dbReference type="HOGENOM" id="CLU_038816_1_0_7"/>
<feature type="transmembrane region" description="Helical" evidence="14">
    <location>
        <begin position="20"/>
        <end position="41"/>
    </location>
</feature>
<comment type="catalytic activity">
    <reaction evidence="13">
        <text>a lipid A disaccharide + ATP = a lipid IVA + ADP + H(+)</text>
        <dbReference type="Rhea" id="RHEA:67840"/>
        <dbReference type="ChEBI" id="CHEBI:15378"/>
        <dbReference type="ChEBI" id="CHEBI:30616"/>
        <dbReference type="ChEBI" id="CHEBI:176343"/>
        <dbReference type="ChEBI" id="CHEBI:176425"/>
        <dbReference type="ChEBI" id="CHEBI:456216"/>
        <dbReference type="EC" id="2.7.1.130"/>
    </reaction>
</comment>
<sequence length="311" mass="35903">MLKNDFFLWGEKYFYAPDLFQISLAILLLPFSFIYFCVVCLNKFFAKPENFGIPIISVGNLTLGGNGKTPLTMAIFNEFSPKFKTFIILRGYARKSKGLVLVAKDGEILCDIDKSGDEAMLFATKLKNSNVIVSENRKIAINYAKNLGAKLILLDDGFSKFDILKFDILLRPNIAPKLNFILPSGAWRYPEFFYRYADFIPNQNDIKYNSKIINETPKMVLITAIAKPNRLSEFFNKTAAQVFFRDHYEFNEKELEKIVQKYGATSILTTEKDFVKMQNFKFKFSVIIQETKISENFKTELQQYISQNLIK</sequence>
<evidence type="ECO:0000256" key="13">
    <source>
        <dbReference type="HAMAP-Rule" id="MF_00409"/>
    </source>
</evidence>
<evidence type="ECO:0000313" key="16">
    <source>
        <dbReference type="Proteomes" id="UP000002407"/>
    </source>
</evidence>
<gene>
    <name evidence="13 15" type="primary">lpxK</name>
    <name evidence="15" type="ordered locus">CHAB381_1023</name>
</gene>
<evidence type="ECO:0000256" key="14">
    <source>
        <dbReference type="SAM" id="Phobius"/>
    </source>
</evidence>
<evidence type="ECO:0000256" key="10">
    <source>
        <dbReference type="ARBA" id="ARBA00022840"/>
    </source>
</evidence>
<dbReference type="PANTHER" id="PTHR42724">
    <property type="entry name" value="TETRAACYLDISACCHARIDE 4'-KINASE"/>
    <property type="match status" value="1"/>
</dbReference>
<comment type="function">
    <text evidence="1 13">Transfers the gamma-phosphate of ATP to the 4'-position of a tetraacyldisaccharide 1-phosphate intermediate (termed DS-1-P) to form tetraacyldisaccharide 1,4'-bis-phosphate (lipid IVA).</text>
</comment>
<accession>A7I242</accession>
<dbReference type="Proteomes" id="UP000002407">
    <property type="component" value="Chromosome"/>
</dbReference>
<evidence type="ECO:0000256" key="11">
    <source>
        <dbReference type="ARBA" id="ARBA00023098"/>
    </source>
</evidence>
<dbReference type="Pfam" id="PF02606">
    <property type="entry name" value="LpxK"/>
    <property type="match status" value="2"/>
</dbReference>
<keyword evidence="14" id="KW-0472">Membrane</keyword>
<feature type="binding site" evidence="13">
    <location>
        <begin position="62"/>
        <end position="69"/>
    </location>
    <ligand>
        <name>ATP</name>
        <dbReference type="ChEBI" id="CHEBI:30616"/>
    </ligand>
</feature>
<evidence type="ECO:0000256" key="1">
    <source>
        <dbReference type="ARBA" id="ARBA00002274"/>
    </source>
</evidence>
<dbReference type="EC" id="2.7.1.130" evidence="3 13"/>
<dbReference type="STRING" id="360107.CHAB381_1023"/>
<protein>
    <recommendedName>
        <fullName evidence="4 13">Tetraacyldisaccharide 4'-kinase</fullName>
        <ecNumber evidence="3 13">2.7.1.130</ecNumber>
    </recommendedName>
    <alternativeName>
        <fullName evidence="12 13">Lipid A 4'-kinase</fullName>
    </alternativeName>
</protein>
<keyword evidence="16" id="KW-1185">Reference proteome</keyword>
<dbReference type="InterPro" id="IPR003758">
    <property type="entry name" value="LpxK"/>
</dbReference>
<dbReference type="PANTHER" id="PTHR42724:SF1">
    <property type="entry name" value="TETRAACYLDISACCHARIDE 4'-KINASE, MITOCHONDRIAL-RELATED"/>
    <property type="match status" value="1"/>
</dbReference>
<dbReference type="EMBL" id="CP000776">
    <property type="protein sequence ID" value="ABS52300.1"/>
    <property type="molecule type" value="Genomic_DNA"/>
</dbReference>
<dbReference type="GO" id="GO:0009244">
    <property type="term" value="P:lipopolysaccharide core region biosynthetic process"/>
    <property type="evidence" value="ECO:0007669"/>
    <property type="project" value="TreeGrafter"/>
</dbReference>
<keyword evidence="9 13" id="KW-0418">Kinase</keyword>
<keyword evidence="11 13" id="KW-0443">Lipid metabolism</keyword>
<dbReference type="OrthoDB" id="9766423at2"/>
<dbReference type="AlphaFoldDB" id="A7I242"/>
<keyword evidence="7 13" id="KW-0808">Transferase</keyword>
<comment type="similarity">
    <text evidence="13">Belongs to the LpxK family.</text>
</comment>
<dbReference type="GO" id="GO:0009029">
    <property type="term" value="F:lipid-A 4'-kinase activity"/>
    <property type="evidence" value="ECO:0007669"/>
    <property type="project" value="UniProtKB-UniRule"/>
</dbReference>
<name>A7I242_CAMHC</name>
<dbReference type="HAMAP" id="MF_00409">
    <property type="entry name" value="LpxK"/>
    <property type="match status" value="1"/>
</dbReference>
<organism evidence="15 16">
    <name type="scientific">Campylobacter hominis (strain ATCC BAA-381 / DSM 21671 / CCUG 45161 / LMG 19568 / NCTC 13146 / CH001A)</name>
    <dbReference type="NCBI Taxonomy" id="360107"/>
    <lineage>
        <taxon>Bacteria</taxon>
        <taxon>Pseudomonadati</taxon>
        <taxon>Campylobacterota</taxon>
        <taxon>Epsilonproteobacteria</taxon>
        <taxon>Campylobacterales</taxon>
        <taxon>Campylobacteraceae</taxon>
        <taxon>Campylobacter</taxon>
    </lineage>
</organism>
<dbReference type="KEGG" id="cha:CHAB381_1023"/>
<keyword evidence="5 13" id="KW-0444">Lipid biosynthesis</keyword>
<keyword evidence="14" id="KW-1133">Transmembrane helix</keyword>
<evidence type="ECO:0000256" key="12">
    <source>
        <dbReference type="ARBA" id="ARBA00029757"/>
    </source>
</evidence>
<dbReference type="UniPathway" id="UPA00359">
    <property type="reaction ID" value="UER00482"/>
</dbReference>
<evidence type="ECO:0000256" key="3">
    <source>
        <dbReference type="ARBA" id="ARBA00012071"/>
    </source>
</evidence>
<keyword evidence="14" id="KW-0812">Transmembrane</keyword>
<evidence type="ECO:0000256" key="5">
    <source>
        <dbReference type="ARBA" id="ARBA00022516"/>
    </source>
</evidence>
<evidence type="ECO:0000256" key="7">
    <source>
        <dbReference type="ARBA" id="ARBA00022679"/>
    </source>
</evidence>
<keyword evidence="6 13" id="KW-0441">Lipid A biosynthesis</keyword>
<keyword evidence="10 13" id="KW-0067">ATP-binding</keyword>
<dbReference type="GO" id="GO:0005524">
    <property type="term" value="F:ATP binding"/>
    <property type="evidence" value="ECO:0007669"/>
    <property type="project" value="UniProtKB-UniRule"/>
</dbReference>
<evidence type="ECO:0000256" key="8">
    <source>
        <dbReference type="ARBA" id="ARBA00022741"/>
    </source>
</evidence>
<keyword evidence="8 13" id="KW-0547">Nucleotide-binding</keyword>
<dbReference type="RefSeq" id="WP_012108880.1">
    <property type="nucleotide sequence ID" value="NC_009714.1"/>
</dbReference>
<evidence type="ECO:0000313" key="15">
    <source>
        <dbReference type="EMBL" id="ABS52300.1"/>
    </source>
</evidence>
<evidence type="ECO:0000256" key="6">
    <source>
        <dbReference type="ARBA" id="ARBA00022556"/>
    </source>
</evidence>
<comment type="pathway">
    <text evidence="2 13">Glycolipid biosynthesis; lipid IV(A) biosynthesis; lipid IV(A) from (3R)-3-hydroxytetradecanoyl-[acyl-carrier-protein] and UDP-N-acetyl-alpha-D-glucosamine: step 6/6.</text>
</comment>
<evidence type="ECO:0000256" key="4">
    <source>
        <dbReference type="ARBA" id="ARBA00016436"/>
    </source>
</evidence>
<evidence type="ECO:0000256" key="2">
    <source>
        <dbReference type="ARBA" id="ARBA00004870"/>
    </source>
</evidence>
<dbReference type="GO" id="GO:0005886">
    <property type="term" value="C:plasma membrane"/>
    <property type="evidence" value="ECO:0007669"/>
    <property type="project" value="TreeGrafter"/>
</dbReference>
<dbReference type="NCBIfam" id="NF001892">
    <property type="entry name" value="PRK00652.1-5"/>
    <property type="match status" value="1"/>
</dbReference>